<dbReference type="Proteomes" id="UP001340816">
    <property type="component" value="Chromosome"/>
</dbReference>
<protein>
    <recommendedName>
        <fullName evidence="3">Lecithin:cholesterol acyltransferase</fullName>
    </recommendedName>
</protein>
<reference evidence="1 2" key="1">
    <citation type="submission" date="2022-10" db="EMBL/GenBank/DDBJ databases">
        <title>The complete genomes of actinobacterial strains from the NBC collection.</title>
        <authorList>
            <person name="Joergensen T.S."/>
            <person name="Alvarez Arevalo M."/>
            <person name="Sterndorff E.B."/>
            <person name="Faurdal D."/>
            <person name="Vuksanovic O."/>
            <person name="Mourched A.-S."/>
            <person name="Charusanti P."/>
            <person name="Shaw S."/>
            <person name="Blin K."/>
            <person name="Weber T."/>
        </authorList>
    </citation>
    <scope>NUCLEOTIDE SEQUENCE [LARGE SCALE GENOMIC DNA]</scope>
    <source>
        <strain evidence="1 2">NBC 01752</strain>
    </source>
</reference>
<dbReference type="RefSeq" id="WP_326760732.1">
    <property type="nucleotide sequence ID" value="NZ_CP109135.1"/>
</dbReference>
<dbReference type="EMBL" id="CP109135">
    <property type="protein sequence ID" value="WSD17768.1"/>
    <property type="molecule type" value="Genomic_DNA"/>
</dbReference>
<dbReference type="InterPro" id="IPR029058">
    <property type="entry name" value="AB_hydrolase_fold"/>
</dbReference>
<dbReference type="SUPFAM" id="SSF53474">
    <property type="entry name" value="alpha/beta-Hydrolases"/>
    <property type="match status" value="1"/>
</dbReference>
<evidence type="ECO:0008006" key="3">
    <source>
        <dbReference type="Google" id="ProtNLM"/>
    </source>
</evidence>
<proteinExistence type="predicted"/>
<keyword evidence="2" id="KW-1185">Reference proteome</keyword>
<evidence type="ECO:0000313" key="2">
    <source>
        <dbReference type="Proteomes" id="UP001340816"/>
    </source>
</evidence>
<dbReference type="Pfam" id="PF02450">
    <property type="entry name" value="LCAT"/>
    <property type="match status" value="1"/>
</dbReference>
<dbReference type="Gene3D" id="3.40.50.1820">
    <property type="entry name" value="alpha/beta hydrolase"/>
    <property type="match status" value="1"/>
</dbReference>
<dbReference type="InterPro" id="IPR003386">
    <property type="entry name" value="LACT/PDAT_acylTrfase"/>
</dbReference>
<name>A0ABZ1HKK0_STRPH</name>
<gene>
    <name evidence="1" type="ORF">OHB35_33610</name>
</gene>
<dbReference type="PANTHER" id="PTHR11440">
    <property type="entry name" value="LECITHIN-CHOLESTEROL ACYLTRANSFERASE-RELATED"/>
    <property type="match status" value="1"/>
</dbReference>
<sequence length="450" mass="48656">MPTGASHRDAVLVLPGIMGSELVEGATGRVLWGGSDLRWYGSAWASGGSLSALHVTDEERAGVTGRIRATRLLRFPAFAPVLRGFEPYTKLLAGTRRVAAHPDAVREFAYDWRLSTEHAAARLAETADDHLRAWRAHPHGSRDARLTLVAHSMGGLVARFFMTALGGARDVRTLITLGTPFHGSVQAAGLLGSGRGTPLPLPRRRLRALARTLPGLYELLPGYRCVEEPAGDFRRLTSADVESLGGDRELAQQSLDRREKLNESDAGTLPQLRAVVGVGQRTPQSLTVADGTAELREYVPDGDTRLDRRGDGTVYREAATPAGLRPFYLPQSHGALARSEEAVAFTGSVLTERPLGPPLGATELGLYVPDVATAREPCPVEVDLVDNPIAVELQVFDVSENLEIDRPRLSRRDGRLRTDIRLPWPGLYRVEAKCGGFSPVTQLVLAVAGD</sequence>
<evidence type="ECO:0000313" key="1">
    <source>
        <dbReference type="EMBL" id="WSD17768.1"/>
    </source>
</evidence>
<organism evidence="1 2">
    <name type="scientific">Streptomyces phaeochromogenes</name>
    <dbReference type="NCBI Taxonomy" id="1923"/>
    <lineage>
        <taxon>Bacteria</taxon>
        <taxon>Bacillati</taxon>
        <taxon>Actinomycetota</taxon>
        <taxon>Actinomycetes</taxon>
        <taxon>Kitasatosporales</taxon>
        <taxon>Streptomycetaceae</taxon>
        <taxon>Streptomyces</taxon>
        <taxon>Streptomyces phaeochromogenes group</taxon>
    </lineage>
</organism>
<accession>A0ABZ1HKK0</accession>